<feature type="coiled-coil region" evidence="1">
    <location>
        <begin position="262"/>
        <end position="289"/>
    </location>
</feature>
<feature type="transmembrane region" description="Helical" evidence="2">
    <location>
        <begin position="208"/>
        <end position="229"/>
    </location>
</feature>
<dbReference type="PANTHER" id="PTHR44757:SF2">
    <property type="entry name" value="BIOFILM ARCHITECTURE MAINTENANCE PROTEIN MBAA"/>
    <property type="match status" value="1"/>
</dbReference>
<sequence length="712" mass="79288">MAVENMPDLQSHPEAPRNPRFDLVRYFFWLSLVLMGVATVAMAGYLRYFSSEQMLQLEKVRAASLVQVFENSLWPHFKPLTQMSDDVTRMRAMATQEQLQNNVVHLMQGTDVVRLKVYALDGMTVFSTDPRQVGESEKGNDGFESAVANTPVSELAHRNSIDAFDRQLTDRDLISTYVPVHGANGKVEGVLEIYVDATAFVSSTRAQLTWLTIAIILSMIALYIAQMLVVKRAGNIIKNQAAKLVEINRELDQRVELRTQELGDANRLLEGEIEERRNAEERLHQLAHHDPLTSLPNRLLFKNRLEQALATPPTQHHLAVLFLDLDRFKDVNDTLGHFIGDQLLIAVAERLIEHVRPGDTLARIGGDEFVCILAHIENANAVNPVAERLLSLFNLPFRISDNDIHLSASIGVSFSPQDGTDFDALVRKADIAMYQAKALGRNRYQMYTHQMSVAAEERVLVERHLRRAIAAQEIAVYFQPKVDSISGKLVGAEALARWTDPVLGVVPPSRFIPVAEDSGLIIKLGQQVLEKTCQQIAQWRADGFAITSVSVNLSVKQLELDDFAVRLAHLLETYDLPASVLELEITESVIMAVADAFSVLEAIRALGVKLSIDDFGTGYSSLAYLKQLPVDILKIDRAFVTGIGTGIDSEAIIRTIIGLARSLGLRTVAEGVEERAQVDFLQREGCTTIQGYFYGRPQAAALFVQDWQARNT</sequence>
<dbReference type="SMART" id="SM00267">
    <property type="entry name" value="GGDEF"/>
    <property type="match status" value="1"/>
</dbReference>
<evidence type="ECO:0000313" key="5">
    <source>
        <dbReference type="EMBL" id="KPC54183.1"/>
    </source>
</evidence>
<dbReference type="EC" id="3.1.4.52" evidence="5"/>
<organism evidence="5 6">
    <name type="scientific">Amantichitinum ursilacus</name>
    <dbReference type="NCBI Taxonomy" id="857265"/>
    <lineage>
        <taxon>Bacteria</taxon>
        <taxon>Pseudomonadati</taxon>
        <taxon>Pseudomonadota</taxon>
        <taxon>Betaproteobacteria</taxon>
        <taxon>Neisseriales</taxon>
        <taxon>Chitinibacteraceae</taxon>
        <taxon>Amantichitinum</taxon>
    </lineage>
</organism>
<dbReference type="Gene3D" id="3.20.20.450">
    <property type="entry name" value="EAL domain"/>
    <property type="match status" value="1"/>
</dbReference>
<dbReference type="RefSeq" id="WP_053936877.1">
    <property type="nucleotide sequence ID" value="NZ_LAQT01000003.1"/>
</dbReference>
<dbReference type="Pfam" id="PF00563">
    <property type="entry name" value="EAL"/>
    <property type="match status" value="1"/>
</dbReference>
<gene>
    <name evidence="5" type="primary">gmr_4</name>
    <name evidence="5" type="ORF">WG78_06020</name>
</gene>
<feature type="domain" description="GGDEF" evidence="4">
    <location>
        <begin position="316"/>
        <end position="449"/>
    </location>
</feature>
<dbReference type="Pfam" id="PF00990">
    <property type="entry name" value="GGDEF"/>
    <property type="match status" value="1"/>
</dbReference>
<dbReference type="SUPFAM" id="SSF55073">
    <property type="entry name" value="Nucleotide cyclase"/>
    <property type="match status" value="1"/>
</dbReference>
<dbReference type="InterPro" id="IPR029787">
    <property type="entry name" value="Nucleotide_cyclase"/>
</dbReference>
<accession>A0A0N0GQ84</accession>
<feature type="domain" description="EAL" evidence="3">
    <location>
        <begin position="458"/>
        <end position="711"/>
    </location>
</feature>
<dbReference type="SUPFAM" id="SSF103190">
    <property type="entry name" value="Sensory domain-like"/>
    <property type="match status" value="1"/>
</dbReference>
<keyword evidence="5" id="KW-0378">Hydrolase</keyword>
<dbReference type="FunFam" id="3.30.70.270:FF:000001">
    <property type="entry name" value="Diguanylate cyclase domain protein"/>
    <property type="match status" value="1"/>
</dbReference>
<dbReference type="CDD" id="cd01948">
    <property type="entry name" value="EAL"/>
    <property type="match status" value="1"/>
</dbReference>
<evidence type="ECO:0000259" key="3">
    <source>
        <dbReference type="PROSITE" id="PS50883"/>
    </source>
</evidence>
<dbReference type="InterPro" id="IPR000160">
    <property type="entry name" value="GGDEF_dom"/>
</dbReference>
<dbReference type="GO" id="GO:0071111">
    <property type="term" value="F:cyclic-guanylate-specific phosphodiesterase activity"/>
    <property type="evidence" value="ECO:0007669"/>
    <property type="project" value="UniProtKB-EC"/>
</dbReference>
<feature type="transmembrane region" description="Helical" evidence="2">
    <location>
        <begin position="26"/>
        <end position="46"/>
    </location>
</feature>
<comment type="caution">
    <text evidence="5">The sequence shown here is derived from an EMBL/GenBank/DDBJ whole genome shotgun (WGS) entry which is preliminary data.</text>
</comment>
<evidence type="ECO:0000313" key="6">
    <source>
        <dbReference type="Proteomes" id="UP000037939"/>
    </source>
</evidence>
<dbReference type="InterPro" id="IPR001633">
    <property type="entry name" value="EAL_dom"/>
</dbReference>
<dbReference type="InterPro" id="IPR052155">
    <property type="entry name" value="Biofilm_reg_signaling"/>
</dbReference>
<dbReference type="PATRIC" id="fig|857265.3.peg.1232"/>
<dbReference type="STRING" id="857265.WG78_06020"/>
<dbReference type="PROSITE" id="PS50883">
    <property type="entry name" value="EAL"/>
    <property type="match status" value="1"/>
</dbReference>
<dbReference type="SUPFAM" id="SSF141868">
    <property type="entry name" value="EAL domain-like"/>
    <property type="match status" value="1"/>
</dbReference>
<proteinExistence type="predicted"/>
<dbReference type="AlphaFoldDB" id="A0A0N0GQ84"/>
<keyword evidence="6" id="KW-1185">Reference proteome</keyword>
<protein>
    <submittedName>
        <fullName evidence="5">Cyclic di-GMP phosphodiesterase Gmr</fullName>
        <ecNumber evidence="5">3.1.4.52</ecNumber>
    </submittedName>
</protein>
<evidence type="ECO:0000256" key="2">
    <source>
        <dbReference type="SAM" id="Phobius"/>
    </source>
</evidence>
<keyword evidence="1" id="KW-0175">Coiled coil</keyword>
<dbReference type="Proteomes" id="UP000037939">
    <property type="component" value="Unassembled WGS sequence"/>
</dbReference>
<evidence type="ECO:0000259" key="4">
    <source>
        <dbReference type="PROSITE" id="PS50887"/>
    </source>
</evidence>
<dbReference type="EMBL" id="LAQT01000003">
    <property type="protein sequence ID" value="KPC54183.1"/>
    <property type="molecule type" value="Genomic_DNA"/>
</dbReference>
<dbReference type="CDD" id="cd01949">
    <property type="entry name" value="GGDEF"/>
    <property type="match status" value="1"/>
</dbReference>
<reference evidence="5 6" key="1">
    <citation type="submission" date="2015-07" db="EMBL/GenBank/DDBJ databases">
        <title>Draft genome sequence of the Amantichitinum ursilacus IGB-41, a new chitin-degrading bacterium.</title>
        <authorList>
            <person name="Kirstahler P."/>
            <person name="Guenther M."/>
            <person name="Grumaz C."/>
            <person name="Rupp S."/>
            <person name="Zibek S."/>
            <person name="Sohn K."/>
        </authorList>
    </citation>
    <scope>NUCLEOTIDE SEQUENCE [LARGE SCALE GENOMIC DNA]</scope>
    <source>
        <strain evidence="5 6">IGB-41</strain>
    </source>
</reference>
<dbReference type="InterPro" id="IPR035919">
    <property type="entry name" value="EAL_sf"/>
</dbReference>
<keyword evidence="2" id="KW-0472">Membrane</keyword>
<dbReference type="SMART" id="SM00052">
    <property type="entry name" value="EAL"/>
    <property type="match status" value="1"/>
</dbReference>
<keyword evidence="2" id="KW-0812">Transmembrane</keyword>
<dbReference type="InterPro" id="IPR043128">
    <property type="entry name" value="Rev_trsase/Diguanyl_cyclase"/>
</dbReference>
<dbReference type="InterPro" id="IPR029151">
    <property type="entry name" value="Sensor-like_sf"/>
</dbReference>
<evidence type="ECO:0000256" key="1">
    <source>
        <dbReference type="SAM" id="Coils"/>
    </source>
</evidence>
<dbReference type="Gene3D" id="3.30.70.270">
    <property type="match status" value="1"/>
</dbReference>
<dbReference type="NCBIfam" id="TIGR00254">
    <property type="entry name" value="GGDEF"/>
    <property type="match status" value="1"/>
</dbReference>
<name>A0A0N0GQ84_9NEIS</name>
<dbReference type="PANTHER" id="PTHR44757">
    <property type="entry name" value="DIGUANYLATE CYCLASE DGCP"/>
    <property type="match status" value="1"/>
</dbReference>
<keyword evidence="2" id="KW-1133">Transmembrane helix</keyword>
<dbReference type="PROSITE" id="PS50887">
    <property type="entry name" value="GGDEF"/>
    <property type="match status" value="1"/>
</dbReference>